<dbReference type="RefSeq" id="XP_018225707.1">
    <property type="nucleotide sequence ID" value="XM_018370425.1"/>
</dbReference>
<evidence type="ECO:0000313" key="11">
    <source>
        <dbReference type="EMBL" id="KTW27998.1"/>
    </source>
</evidence>
<dbReference type="SUPFAM" id="SSF50182">
    <property type="entry name" value="Sm-like ribonucleoproteins"/>
    <property type="match status" value="1"/>
</dbReference>
<dbReference type="InterPro" id="IPR010920">
    <property type="entry name" value="LSM_dom_sf"/>
</dbReference>
<dbReference type="GO" id="GO:0005688">
    <property type="term" value="C:U6 snRNP"/>
    <property type="evidence" value="ECO:0007669"/>
    <property type="project" value="UniProtKB-UniRule"/>
</dbReference>
<keyword evidence="7 9" id="KW-0539">Nucleus</keyword>
<dbReference type="GO" id="GO:0140445">
    <property type="term" value="C:chromosome, telomeric repeat region"/>
    <property type="evidence" value="ECO:0007669"/>
    <property type="project" value="EnsemblFungi"/>
</dbReference>
<keyword evidence="3 9" id="KW-0507">mRNA processing</keyword>
<dbReference type="GO" id="GO:0006364">
    <property type="term" value="P:rRNA processing"/>
    <property type="evidence" value="ECO:0007669"/>
    <property type="project" value="EnsemblFungi"/>
</dbReference>
<keyword evidence="4 9" id="KW-0747">Spliceosome</keyword>
<dbReference type="GO" id="GO:0005682">
    <property type="term" value="C:U5 snRNP"/>
    <property type="evidence" value="ECO:0007669"/>
    <property type="project" value="EnsemblFungi"/>
</dbReference>
<dbReference type="GO" id="GO:0008266">
    <property type="term" value="F:poly(U) RNA binding"/>
    <property type="evidence" value="ECO:0007669"/>
    <property type="project" value="EnsemblFungi"/>
</dbReference>
<dbReference type="GO" id="GO:1990726">
    <property type="term" value="C:Lsm1-7-Pat1 complex"/>
    <property type="evidence" value="ECO:0007669"/>
    <property type="project" value="EnsemblFungi"/>
</dbReference>
<dbReference type="GO" id="GO:0030620">
    <property type="term" value="F:U2 snRNA binding"/>
    <property type="evidence" value="ECO:0007669"/>
    <property type="project" value="EnsemblFungi"/>
</dbReference>
<dbReference type="GO" id="GO:0003682">
    <property type="term" value="F:chromatin binding"/>
    <property type="evidence" value="ECO:0007669"/>
    <property type="project" value="EnsemblFungi"/>
</dbReference>
<dbReference type="SMART" id="SM00651">
    <property type="entry name" value="Sm"/>
    <property type="match status" value="1"/>
</dbReference>
<evidence type="ECO:0000256" key="8">
    <source>
        <dbReference type="ARBA" id="ARBA00023274"/>
    </source>
</evidence>
<dbReference type="GO" id="GO:0000932">
    <property type="term" value="C:P-body"/>
    <property type="evidence" value="ECO:0007669"/>
    <property type="project" value="EnsemblFungi"/>
</dbReference>
<dbReference type="VEuPathDB" id="FungiDB:T552_01862"/>
<comment type="subunit">
    <text evidence="9">LSm subunits form a heteromer with a doughnut shape.</text>
</comment>
<gene>
    <name evidence="9" type="primary">LSM3</name>
    <name evidence="11" type="ORF">T552_01862</name>
</gene>
<evidence type="ECO:0000256" key="1">
    <source>
        <dbReference type="ARBA" id="ARBA00004123"/>
    </source>
</evidence>
<comment type="function">
    <text evidence="9">Binds specifically to the 3'-terminal U-tract of U6 snRNA.</text>
</comment>
<dbReference type="CDD" id="cd01730">
    <property type="entry name" value="LSm3"/>
    <property type="match status" value="1"/>
</dbReference>
<dbReference type="InterPro" id="IPR001163">
    <property type="entry name" value="Sm_dom_euk/arc"/>
</dbReference>
<dbReference type="GO" id="GO:0005730">
    <property type="term" value="C:nucleolus"/>
    <property type="evidence" value="ECO:0007669"/>
    <property type="project" value="EnsemblFungi"/>
</dbReference>
<evidence type="ECO:0000256" key="3">
    <source>
        <dbReference type="ARBA" id="ARBA00022664"/>
    </source>
</evidence>
<keyword evidence="5 9" id="KW-0694">RNA-binding</keyword>
<dbReference type="GO" id="GO:0005732">
    <property type="term" value="C:sno(s)RNA-containing ribonucleoprotein complex"/>
    <property type="evidence" value="ECO:0007669"/>
    <property type="project" value="EnsemblFungi"/>
</dbReference>
<dbReference type="EMBL" id="LFVZ01000008">
    <property type="protein sequence ID" value="KTW27998.1"/>
    <property type="molecule type" value="Genomic_DNA"/>
</dbReference>
<dbReference type="GO" id="GO:0008033">
    <property type="term" value="P:tRNA processing"/>
    <property type="evidence" value="ECO:0007669"/>
    <property type="project" value="EnsemblFungi"/>
</dbReference>
<name>A0A0W4ZHZ8_PNEC8</name>
<organism evidence="11 12">
    <name type="scientific">Pneumocystis carinii (strain B80)</name>
    <name type="common">Rat pneumocystis pneumonia agent</name>
    <name type="synonym">Pneumocystis carinii f. sp. carinii</name>
    <dbReference type="NCBI Taxonomy" id="1408658"/>
    <lineage>
        <taxon>Eukaryota</taxon>
        <taxon>Fungi</taxon>
        <taxon>Dikarya</taxon>
        <taxon>Ascomycota</taxon>
        <taxon>Taphrinomycotina</taxon>
        <taxon>Pneumocystomycetes</taxon>
        <taxon>Pneumocystaceae</taxon>
        <taxon>Pneumocystis</taxon>
    </lineage>
</organism>
<comment type="similarity">
    <text evidence="2 9">Belongs to the snRNP Sm proteins family.</text>
</comment>
<comment type="subcellular location">
    <subcellularLocation>
        <location evidence="1 9">Nucleus</location>
    </subcellularLocation>
</comment>
<dbReference type="InterPro" id="IPR047575">
    <property type="entry name" value="Sm"/>
</dbReference>
<evidence type="ECO:0000259" key="10">
    <source>
        <dbReference type="PROSITE" id="PS52002"/>
    </source>
</evidence>
<dbReference type="Gene3D" id="2.30.30.100">
    <property type="match status" value="1"/>
</dbReference>
<dbReference type="AlphaFoldDB" id="A0A0W4ZHZ8"/>
<evidence type="ECO:0000256" key="9">
    <source>
        <dbReference type="RuleBase" id="RU365046"/>
    </source>
</evidence>
<feature type="domain" description="Sm" evidence="10">
    <location>
        <begin position="15"/>
        <end position="98"/>
    </location>
</feature>
<dbReference type="OrthoDB" id="29543at2759"/>
<dbReference type="GO" id="GO:0005681">
    <property type="term" value="C:spliceosomal complex"/>
    <property type="evidence" value="ECO:0007669"/>
    <property type="project" value="UniProtKB-KW"/>
</dbReference>
<evidence type="ECO:0000313" key="12">
    <source>
        <dbReference type="Proteomes" id="UP000054454"/>
    </source>
</evidence>
<dbReference type="FunFam" id="2.30.30.100:FF:000036">
    <property type="entry name" value="U6 snRNA-associated Sm-like protein LSm3"/>
    <property type="match status" value="1"/>
</dbReference>
<dbReference type="InterPro" id="IPR034105">
    <property type="entry name" value="Lsm3"/>
</dbReference>
<dbReference type="GeneID" id="28936628"/>
<dbReference type="PANTHER" id="PTHR13110">
    <property type="entry name" value="U6 SNRNA-ASSOCIATED SM-LIKE PROTEIN LSM3"/>
    <property type="match status" value="1"/>
</dbReference>
<comment type="caution">
    <text evidence="11">The sequence shown here is derived from an EMBL/GenBank/DDBJ whole genome shotgun (WGS) entry which is preliminary data.</text>
</comment>
<dbReference type="Pfam" id="PF01423">
    <property type="entry name" value="LSM"/>
    <property type="match status" value="1"/>
</dbReference>
<dbReference type="InterPro" id="IPR040002">
    <property type="entry name" value="Sm-like_LSM3"/>
</dbReference>
<dbReference type="GO" id="GO:0000398">
    <property type="term" value="P:mRNA splicing, via spliceosome"/>
    <property type="evidence" value="ECO:0007669"/>
    <property type="project" value="UniProtKB-UniRule"/>
</dbReference>
<keyword evidence="12" id="KW-1185">Reference proteome</keyword>
<keyword evidence="8 9" id="KW-0687">Ribonucleoprotein</keyword>
<evidence type="ECO:0000256" key="7">
    <source>
        <dbReference type="ARBA" id="ARBA00023242"/>
    </source>
</evidence>
<dbReference type="Proteomes" id="UP000054454">
    <property type="component" value="Unassembled WGS sequence"/>
</dbReference>
<dbReference type="GO" id="GO:0070034">
    <property type="term" value="F:telomerase RNA binding"/>
    <property type="evidence" value="ECO:0007669"/>
    <property type="project" value="EnsemblFungi"/>
</dbReference>
<proteinExistence type="inferred from homology"/>
<dbReference type="PROSITE" id="PS52002">
    <property type="entry name" value="SM"/>
    <property type="match status" value="1"/>
</dbReference>
<evidence type="ECO:0000256" key="6">
    <source>
        <dbReference type="ARBA" id="ARBA00023187"/>
    </source>
</evidence>
<dbReference type="GO" id="GO:0000290">
    <property type="term" value="P:deadenylation-dependent decapping of nuclear-transcribed mRNA"/>
    <property type="evidence" value="ECO:0007669"/>
    <property type="project" value="EnsemblFungi"/>
</dbReference>
<evidence type="ECO:0000256" key="5">
    <source>
        <dbReference type="ARBA" id="ARBA00022884"/>
    </source>
</evidence>
<sequence length="98" mass="11266">MNDIGIKTDNTSVSEPLDLIRLSLDERVYVKLRGDREIKGKLHAYDSHLNMVLSDAEETVYTIDIDDEAEEHINTRKTHSEMIFIRGDSVILISPPRR</sequence>
<evidence type="ECO:0000256" key="2">
    <source>
        <dbReference type="ARBA" id="ARBA00006850"/>
    </source>
</evidence>
<dbReference type="GO" id="GO:0046540">
    <property type="term" value="C:U4/U6 x U5 tri-snRNP complex"/>
    <property type="evidence" value="ECO:0007669"/>
    <property type="project" value="UniProtKB-UniRule"/>
</dbReference>
<reference evidence="12" key="1">
    <citation type="journal article" date="2016" name="Nat. Commun.">
        <title>Genome analysis of three Pneumocystis species reveals adaptation mechanisms to life exclusively in mammalian hosts.</title>
        <authorList>
            <person name="Ma L."/>
            <person name="Chen Z."/>
            <person name="Huang D.W."/>
            <person name="Kutty G."/>
            <person name="Ishihara M."/>
            <person name="Wang H."/>
            <person name="Abouelleil A."/>
            <person name="Bishop L."/>
            <person name="Davey E."/>
            <person name="Deng R."/>
            <person name="Deng X."/>
            <person name="Fan L."/>
            <person name="Fantoni G."/>
            <person name="Fitzgerald M."/>
            <person name="Gogineni E."/>
            <person name="Goldberg J.M."/>
            <person name="Handley G."/>
            <person name="Hu X."/>
            <person name="Huber C."/>
            <person name="Jiao X."/>
            <person name="Jones K."/>
            <person name="Levin J.Z."/>
            <person name="Liu Y."/>
            <person name="Macdonald P."/>
            <person name="Melnikov A."/>
            <person name="Raley C."/>
            <person name="Sassi M."/>
            <person name="Sherman B.T."/>
            <person name="Song X."/>
            <person name="Sykes S."/>
            <person name="Tran B."/>
            <person name="Walsh L."/>
            <person name="Xia Y."/>
            <person name="Yang J."/>
            <person name="Young S."/>
            <person name="Zeng Q."/>
            <person name="Zheng X."/>
            <person name="Stephens R."/>
            <person name="Nusbaum C."/>
            <person name="Birren B.W."/>
            <person name="Azadi P."/>
            <person name="Lempicki R.A."/>
            <person name="Cuomo C.A."/>
            <person name="Kovacs J.A."/>
        </authorList>
    </citation>
    <scope>NUCLEOTIDE SEQUENCE [LARGE SCALE GENOMIC DNA]</scope>
    <source>
        <strain evidence="12">B80</strain>
    </source>
</reference>
<evidence type="ECO:0000256" key="4">
    <source>
        <dbReference type="ARBA" id="ARBA00022728"/>
    </source>
</evidence>
<keyword evidence="6 9" id="KW-0508">mRNA splicing</keyword>
<protein>
    <recommendedName>
        <fullName evidence="9">LSM complex subunit LSM3</fullName>
    </recommendedName>
</protein>
<accession>A0A0W4ZHZ8</accession>